<proteinExistence type="predicted"/>
<evidence type="ECO:0000256" key="1">
    <source>
        <dbReference type="SAM" id="MobiDB-lite"/>
    </source>
</evidence>
<dbReference type="EMBL" id="HE575317">
    <property type="protein sequence ID" value="CCC90077.1"/>
    <property type="molecule type" value="Genomic_DNA"/>
</dbReference>
<name>G0UL22_TRYCI</name>
<feature type="region of interest" description="Disordered" evidence="1">
    <location>
        <begin position="88"/>
        <end position="112"/>
    </location>
</feature>
<feature type="region of interest" description="Disordered" evidence="1">
    <location>
        <begin position="1"/>
        <end position="52"/>
    </location>
</feature>
<reference evidence="2" key="1">
    <citation type="journal article" date="2012" name="Proc. Natl. Acad. Sci. U.S.A.">
        <title>Antigenic diversity is generated by distinct evolutionary mechanisms in African trypanosome species.</title>
        <authorList>
            <person name="Jackson A.P."/>
            <person name="Berry A."/>
            <person name="Aslett M."/>
            <person name="Allison H.C."/>
            <person name="Burton P."/>
            <person name="Vavrova-Anderson J."/>
            <person name="Brown R."/>
            <person name="Browne H."/>
            <person name="Corton N."/>
            <person name="Hauser H."/>
            <person name="Gamble J."/>
            <person name="Gilderthorp R."/>
            <person name="Marcello L."/>
            <person name="McQuillan J."/>
            <person name="Otto T.D."/>
            <person name="Quail M.A."/>
            <person name="Sanders M.J."/>
            <person name="van Tonder A."/>
            <person name="Ginger M.L."/>
            <person name="Field M.C."/>
            <person name="Barry J.D."/>
            <person name="Hertz-Fowler C."/>
            <person name="Berriman M."/>
        </authorList>
    </citation>
    <scope>NUCLEOTIDE SEQUENCE</scope>
    <source>
        <strain evidence="2">IL3000</strain>
    </source>
</reference>
<accession>G0UL22</accession>
<evidence type="ECO:0000313" key="2">
    <source>
        <dbReference type="EMBL" id="CCC90077.1"/>
    </source>
</evidence>
<dbReference type="AlphaFoldDB" id="G0UL22"/>
<protein>
    <submittedName>
        <fullName evidence="2">Uncharacterized protein</fullName>
    </submittedName>
</protein>
<gene>
    <name evidence="2" type="ORF">TCIL3000_4_1620</name>
</gene>
<organism evidence="2">
    <name type="scientific">Trypanosoma congolense (strain IL3000)</name>
    <dbReference type="NCBI Taxonomy" id="1068625"/>
    <lineage>
        <taxon>Eukaryota</taxon>
        <taxon>Discoba</taxon>
        <taxon>Euglenozoa</taxon>
        <taxon>Kinetoplastea</taxon>
        <taxon>Metakinetoplastina</taxon>
        <taxon>Trypanosomatida</taxon>
        <taxon>Trypanosomatidae</taxon>
        <taxon>Trypanosoma</taxon>
        <taxon>Nannomonas</taxon>
    </lineage>
</organism>
<feature type="compositionally biased region" description="Polar residues" evidence="1">
    <location>
        <begin position="1"/>
        <end position="19"/>
    </location>
</feature>
<sequence>MGVKTISTKEVTSKTPSQATKRREKRSEHTSLMPKHRTPAGRNNATEIGAHCGTHKDKNIELRRCHKLRSKTGWNPLKHRYTWRMSNAGTHPCLRESDAKNALPSKRKTEQR</sequence>